<dbReference type="InterPro" id="IPR057041">
    <property type="entry name" value="SCAP_N"/>
</dbReference>
<keyword evidence="15 22" id="KW-0472">Membrane</keyword>
<evidence type="ECO:0000313" key="25">
    <source>
        <dbReference type="Proteomes" id="UP000801492"/>
    </source>
</evidence>
<evidence type="ECO:0000256" key="9">
    <source>
        <dbReference type="ARBA" id="ARBA00022737"/>
    </source>
</evidence>
<evidence type="ECO:0000256" key="5">
    <source>
        <dbReference type="ARBA" id="ARBA00019541"/>
    </source>
</evidence>
<dbReference type="InterPro" id="IPR030225">
    <property type="entry name" value="SCAP"/>
</dbReference>
<dbReference type="GO" id="GO:0005789">
    <property type="term" value="C:endoplasmic reticulum membrane"/>
    <property type="evidence" value="ECO:0007669"/>
    <property type="project" value="UniProtKB-SubCell"/>
</dbReference>
<evidence type="ECO:0000259" key="23">
    <source>
        <dbReference type="PROSITE" id="PS50156"/>
    </source>
</evidence>
<dbReference type="Proteomes" id="UP000801492">
    <property type="component" value="Unassembled WGS sequence"/>
</dbReference>
<dbReference type="Gene3D" id="1.20.1640.10">
    <property type="entry name" value="Multidrug efflux transporter AcrB transmembrane domain"/>
    <property type="match status" value="1"/>
</dbReference>
<evidence type="ECO:0000256" key="19">
    <source>
        <dbReference type="ARBA" id="ARBA00045958"/>
    </source>
</evidence>
<dbReference type="PANTHER" id="PTHR46378:SF1">
    <property type="entry name" value="STEROL REGULATORY ELEMENT-BINDING PROTEIN CLEAVAGE-ACTIVATING PROTEIN"/>
    <property type="match status" value="1"/>
</dbReference>
<dbReference type="GO" id="GO:0045540">
    <property type="term" value="P:regulation of cholesterol biosynthetic process"/>
    <property type="evidence" value="ECO:0007669"/>
    <property type="project" value="TreeGrafter"/>
</dbReference>
<evidence type="ECO:0000256" key="18">
    <source>
        <dbReference type="ARBA" id="ARBA00023221"/>
    </source>
</evidence>
<evidence type="ECO:0000256" key="10">
    <source>
        <dbReference type="ARBA" id="ARBA00022824"/>
    </source>
</evidence>
<keyword evidence="25" id="KW-1185">Reference proteome</keyword>
<dbReference type="GO" id="GO:0032934">
    <property type="term" value="F:sterol binding"/>
    <property type="evidence" value="ECO:0007669"/>
    <property type="project" value="InterPro"/>
</dbReference>
<keyword evidence="10" id="KW-0256">Endoplasmic reticulum</keyword>
<accession>A0A8K0CJR7</accession>
<dbReference type="Gene3D" id="2.130.10.10">
    <property type="entry name" value="YVTN repeat-like/Quinoprotein amine dehydrogenase"/>
    <property type="match status" value="2"/>
</dbReference>
<organism evidence="24 25">
    <name type="scientific">Ignelater luminosus</name>
    <name type="common">Cucubano</name>
    <name type="synonym">Pyrophorus luminosus</name>
    <dbReference type="NCBI Taxonomy" id="2038154"/>
    <lineage>
        <taxon>Eukaryota</taxon>
        <taxon>Metazoa</taxon>
        <taxon>Ecdysozoa</taxon>
        <taxon>Arthropoda</taxon>
        <taxon>Hexapoda</taxon>
        <taxon>Insecta</taxon>
        <taxon>Pterygota</taxon>
        <taxon>Neoptera</taxon>
        <taxon>Endopterygota</taxon>
        <taxon>Coleoptera</taxon>
        <taxon>Polyphaga</taxon>
        <taxon>Elateriformia</taxon>
        <taxon>Elateroidea</taxon>
        <taxon>Elateridae</taxon>
        <taxon>Agrypninae</taxon>
        <taxon>Pyrophorini</taxon>
        <taxon>Ignelater</taxon>
    </lineage>
</organism>
<evidence type="ECO:0000256" key="1">
    <source>
        <dbReference type="ARBA" id="ARBA00004477"/>
    </source>
</evidence>
<keyword evidence="8 22" id="KW-0812">Transmembrane</keyword>
<dbReference type="OrthoDB" id="361494at2759"/>
<proteinExistence type="inferred from homology"/>
<comment type="similarity">
    <text evidence="4">Belongs to the WD repeat SCAP family.</text>
</comment>
<evidence type="ECO:0000256" key="13">
    <source>
        <dbReference type="ARBA" id="ARBA00023098"/>
    </source>
</evidence>
<evidence type="ECO:0000256" key="21">
    <source>
        <dbReference type="SAM" id="MobiDB-lite"/>
    </source>
</evidence>
<dbReference type="SUPFAM" id="SSF82866">
    <property type="entry name" value="Multidrug efflux transporter AcrB transmembrane domain"/>
    <property type="match status" value="1"/>
</dbReference>
<keyword evidence="7 20" id="KW-0853">WD repeat</keyword>
<dbReference type="InterPro" id="IPR015943">
    <property type="entry name" value="WD40/YVTN_repeat-like_dom_sf"/>
</dbReference>
<evidence type="ECO:0000256" key="11">
    <source>
        <dbReference type="ARBA" id="ARBA00022989"/>
    </source>
</evidence>
<keyword evidence="12" id="KW-0333">Golgi apparatus</keyword>
<evidence type="ECO:0000256" key="14">
    <source>
        <dbReference type="ARBA" id="ARBA00023121"/>
    </source>
</evidence>
<dbReference type="EMBL" id="VTPC01089997">
    <property type="protein sequence ID" value="KAF2885187.1"/>
    <property type="molecule type" value="Genomic_DNA"/>
</dbReference>
<dbReference type="InterPro" id="IPR057042">
    <property type="entry name" value="Beta-prop_SCAP"/>
</dbReference>
<keyword evidence="9" id="KW-0677">Repeat</keyword>
<keyword evidence="18" id="KW-0753">Steroid metabolism</keyword>
<protein>
    <recommendedName>
        <fullName evidence="5">Sterol regulatory element-binding protein cleavage-activating protein</fullName>
    </recommendedName>
</protein>
<dbReference type="GO" id="GO:0032936">
    <property type="term" value="C:SREBP-SCAP complex"/>
    <property type="evidence" value="ECO:0007669"/>
    <property type="project" value="TreeGrafter"/>
</dbReference>
<feature type="transmembrane region" description="Helical" evidence="22">
    <location>
        <begin position="355"/>
        <end position="376"/>
    </location>
</feature>
<evidence type="ECO:0000256" key="16">
    <source>
        <dbReference type="ARBA" id="ARBA00023166"/>
    </source>
</evidence>
<sequence>MSNRGEESRPRGPNSRPPNLHERVGQIYYAHGLFCTSYPTTVIFFAISIGLLCCYPLLHLPLPGNLPLQIWGSGSNGSGLEVLAGKPPWCYVQQVVLRTAVMPWDPNLYLSDAFRAPLYEAFKLLDVVRNFQEAQSSKSLGHLCLHVEAVKKSKDVKSNVLPQYSCLVLSPANLWHQDVQQFAQDSAILSTIFNHQNLQKGKTSVAEMLFGMQLSDTGIKRYPFRNRQRILQYAITLFLEEYDVQFISGLRHKLQTLYPLHQNLNLTTESASKIYNETVYVYYPGEFNYNEFFPVATAFLLLFLYYYFSVRKIELIKSKIAMAFTVVLTVLSSLAMTFGICFFFGLTFSQQGKEIFPYLVILVGLENVLVITKSVVSTPQHLDVKIRVAQGLSKEGWSITKNLLSEITILTIGLFTFVPAIQEFCIFAIVGLLTDFFLQMLLFCTILGIDTRRMENLVEKTNPNFRNSLYQTHSYYDKPFNSSPVNTLGLNRSKSHPRLSSGHTDIVAGQMQGGQERKIPKRLRLVNFWARTRFFQRAFMILMVIWIARILYNSGVVEQYFLGISEKNNQKNTEANQDNRQNVSDLFLNYNSFNLHGRYNVNNTYTNFVTQRTVDFTYKQNQTDKLNRLKHPEYSPWLRLSTQHWAAVLRKYNISLSGRSVAILPNIKISHSINPDQAIVLRNPEEKKGQKFEWQALAVALDPIDFADTEGVPGSSNFHHTERPLYPSSPMEFLLTTILCFISVVVLAYAFVFLYRCICSRNYAEWRASWYSDKAEESEVPVLLEGVPIVLEGHLQEIECIATDGFSVASACLGGQIKVWDTATGELLKNIDRRLYPLPNQSSELSIDCDDNNLSDYESGSPPSRDETLSSLPSFQHKINTNFSGLKLQPGANNYSTKFDFGSDYRDLYAEHKKEQKLKRRNNESVNKWIQNQRHINEYDVRNNSGFCDKQNNKSCEALNKFDHNSSERGATVKSVGDNNCNAVELKPAPIWCIDYVDNLIVIGCADGCLEFWEGTSGRFRCMYDDESGVGITSVKIVGSRVVAARLYGTLDFLQLQSYSQGRPIDWNFTCAYRRTHVRTSSAGSIADYKDIMHQTENIEDMRCLKVLVTRAHQQPITCLDSEGGRVLTGSQDHTLKVFRLEDGTPLYTLHGHCGPITCLFIDRVCPAMSGSGSQDGMLCVWDLLTGACMYSIQAHDGSITSLAYSASYVISLGSDERLCVWERFQGHLLNTIQISHTFPSHVLMLSPHLILTARSGGLVVWDVRNGECVRTIALGHSPFVFVKQMLLLRDTVLCDFGNQLRIVRFPLITHKFD</sequence>
<dbReference type="Pfam" id="PF12349">
    <property type="entry name" value="Sterol-sensing"/>
    <property type="match status" value="1"/>
</dbReference>
<evidence type="ECO:0000256" key="8">
    <source>
        <dbReference type="ARBA" id="ARBA00022692"/>
    </source>
</evidence>
<dbReference type="PROSITE" id="PS50082">
    <property type="entry name" value="WD_REPEATS_2"/>
    <property type="match status" value="1"/>
</dbReference>
<comment type="caution">
    <text evidence="24">The sequence shown here is derived from an EMBL/GenBank/DDBJ whole genome shotgun (WGS) entry which is preliminary data.</text>
</comment>
<keyword evidence="6" id="KW-0153">Cholesterol metabolism</keyword>
<keyword evidence="17" id="KW-0325">Glycoprotein</keyword>
<dbReference type="SMART" id="SM00320">
    <property type="entry name" value="WD40"/>
    <property type="match status" value="6"/>
</dbReference>
<feature type="transmembrane region" description="Helical" evidence="22">
    <location>
        <begin position="320"/>
        <end position="349"/>
    </location>
</feature>
<dbReference type="InterPro" id="IPR001680">
    <property type="entry name" value="WD40_rpt"/>
</dbReference>
<evidence type="ECO:0000256" key="22">
    <source>
        <dbReference type="SAM" id="Phobius"/>
    </source>
</evidence>
<keyword evidence="16" id="KW-1207">Sterol metabolism</keyword>
<feature type="domain" description="SSD" evidence="23">
    <location>
        <begin position="291"/>
        <end position="449"/>
    </location>
</feature>
<evidence type="ECO:0000256" key="3">
    <source>
        <dbReference type="ARBA" id="ARBA00004653"/>
    </source>
</evidence>
<dbReference type="GO" id="GO:0000139">
    <property type="term" value="C:Golgi membrane"/>
    <property type="evidence" value="ECO:0007669"/>
    <property type="project" value="UniProtKB-SubCell"/>
</dbReference>
<keyword evidence="13" id="KW-0443">Lipid metabolism</keyword>
<dbReference type="Pfam" id="PF24006">
    <property type="entry name" value="SCAP_N"/>
    <property type="match status" value="1"/>
</dbReference>
<evidence type="ECO:0000256" key="15">
    <source>
        <dbReference type="ARBA" id="ARBA00023136"/>
    </source>
</evidence>
<name>A0A8K0CJR7_IGNLU</name>
<reference evidence="24" key="1">
    <citation type="submission" date="2019-08" db="EMBL/GenBank/DDBJ databases">
        <title>The genome of the North American firefly Photinus pyralis.</title>
        <authorList>
            <consortium name="Photinus pyralis genome working group"/>
            <person name="Fallon T.R."/>
            <person name="Sander Lower S.E."/>
            <person name="Weng J.-K."/>
        </authorList>
    </citation>
    <scope>NUCLEOTIDE SEQUENCE</scope>
    <source>
        <strain evidence="24">TRF0915ILg1</strain>
        <tissue evidence="24">Whole body</tissue>
    </source>
</reference>
<feature type="transmembrane region" description="Helical" evidence="22">
    <location>
        <begin position="403"/>
        <end position="421"/>
    </location>
</feature>
<evidence type="ECO:0000256" key="4">
    <source>
        <dbReference type="ARBA" id="ARBA00007410"/>
    </source>
</evidence>
<dbReference type="GO" id="GO:0008203">
    <property type="term" value="P:cholesterol metabolic process"/>
    <property type="evidence" value="ECO:0007669"/>
    <property type="project" value="UniProtKB-KW"/>
</dbReference>
<evidence type="ECO:0000256" key="17">
    <source>
        <dbReference type="ARBA" id="ARBA00023180"/>
    </source>
</evidence>
<dbReference type="GO" id="GO:0032933">
    <property type="term" value="P:SREBP signaling pathway"/>
    <property type="evidence" value="ECO:0007669"/>
    <property type="project" value="InterPro"/>
</dbReference>
<dbReference type="Pfam" id="PF24017">
    <property type="entry name" value="Beta-prop_SCAP"/>
    <property type="match status" value="1"/>
</dbReference>
<keyword evidence="11 22" id="KW-1133">Transmembrane helix</keyword>
<feature type="transmembrane region" description="Helical" evidence="22">
    <location>
        <begin position="292"/>
        <end position="308"/>
    </location>
</feature>
<evidence type="ECO:0000256" key="12">
    <source>
        <dbReference type="ARBA" id="ARBA00023034"/>
    </source>
</evidence>
<evidence type="ECO:0000313" key="24">
    <source>
        <dbReference type="EMBL" id="KAF2885187.1"/>
    </source>
</evidence>
<evidence type="ECO:0000256" key="7">
    <source>
        <dbReference type="ARBA" id="ARBA00022574"/>
    </source>
</evidence>
<dbReference type="InterPro" id="IPR000731">
    <property type="entry name" value="SSD"/>
</dbReference>
<feature type="region of interest" description="Disordered" evidence="21">
    <location>
        <begin position="849"/>
        <end position="871"/>
    </location>
</feature>
<evidence type="ECO:0000256" key="20">
    <source>
        <dbReference type="PROSITE-ProRule" id="PRU00221"/>
    </source>
</evidence>
<comment type="subcellular location">
    <subcellularLocation>
        <location evidence="2">Cytoplasmic vesicle</location>
        <location evidence="2">COPII-coated vesicle membrane</location>
        <topology evidence="2">Multi-pass membrane protein</topology>
    </subcellularLocation>
    <subcellularLocation>
        <location evidence="1">Endoplasmic reticulum membrane</location>
        <topology evidence="1">Multi-pass membrane protein</topology>
    </subcellularLocation>
    <subcellularLocation>
        <location evidence="3">Golgi apparatus membrane</location>
        <topology evidence="3">Multi-pass membrane protein</topology>
    </subcellularLocation>
</comment>
<keyword evidence="14" id="KW-0446">Lipid-binding</keyword>
<dbReference type="GO" id="GO:0012507">
    <property type="term" value="C:ER to Golgi transport vesicle membrane"/>
    <property type="evidence" value="ECO:0007669"/>
    <property type="project" value="UniProtKB-SubCell"/>
</dbReference>
<feature type="repeat" description="WD" evidence="20">
    <location>
        <begin position="1193"/>
        <end position="1232"/>
    </location>
</feature>
<evidence type="ECO:0000256" key="6">
    <source>
        <dbReference type="ARBA" id="ARBA00022548"/>
    </source>
</evidence>
<dbReference type="InterPro" id="IPR036322">
    <property type="entry name" value="WD40_repeat_dom_sf"/>
</dbReference>
<dbReference type="SUPFAM" id="SSF50978">
    <property type="entry name" value="WD40 repeat-like"/>
    <property type="match status" value="1"/>
</dbReference>
<dbReference type="PROSITE" id="PS50156">
    <property type="entry name" value="SSD"/>
    <property type="match status" value="1"/>
</dbReference>
<feature type="transmembrane region" description="Helical" evidence="22">
    <location>
        <begin position="733"/>
        <end position="755"/>
    </location>
</feature>
<feature type="transmembrane region" description="Helical" evidence="22">
    <location>
        <begin position="38"/>
        <end position="58"/>
    </location>
</feature>
<comment type="function">
    <text evidence="19">Escort protein required for cholesterol as well as lipid homeostasis. Regulates export of the SCAP-SREBP complex from the endoplasmic reticulum to the Golgi upon low cholesterol, thereby regulating the processing of sterol regulatory element-binding proteins (SREBPs) SREBF1/SREBP1 and SREBF2/SREBP2. At high sterol concentrations, formation of a ternary complex with INSIG (INSIG1 or INSIG2) leads to mask the ER export signal in SCAP, promoting retention of the complex in the endoplasmic reticulum. Low sterol concentrations trigger release of INSIG, a conformational change in the SSD domain of SCAP, unmasking of the ER export signal, promoting recruitment into COPII-coated vesicles and transport of the SCAP-SREBP to the Golgi: in the Golgi, SREBPs are then processed, releasing the transcription factor fragment of SREBPs from the membrane, its import into the nucleus and up-regulation of LDLR, INSIG1 and the mevalonate pathway. Binds cholesterol via its SSD domain.</text>
</comment>
<feature type="transmembrane region" description="Helical" evidence="22">
    <location>
        <begin position="427"/>
        <end position="449"/>
    </location>
</feature>
<dbReference type="InterPro" id="IPR053958">
    <property type="entry name" value="HMGCR/SNAP/NPC1-like_SSD"/>
</dbReference>
<dbReference type="PANTHER" id="PTHR46378">
    <property type="entry name" value="STEROL REGULATORY ELEMENT-BINDING PROTEIN CLEAVAGE-ACTIVATING PROTEIN"/>
    <property type="match status" value="1"/>
</dbReference>
<gene>
    <name evidence="24" type="ORF">ILUMI_20984</name>
</gene>
<evidence type="ECO:0000256" key="2">
    <source>
        <dbReference type="ARBA" id="ARBA00004557"/>
    </source>
</evidence>